<dbReference type="Pfam" id="PF13751">
    <property type="entry name" value="DDE_Tnp_1_6"/>
    <property type="match status" value="1"/>
</dbReference>
<dbReference type="EMBL" id="JHEG02000059">
    <property type="protein sequence ID" value="KIE06706.1"/>
    <property type="molecule type" value="Genomic_DNA"/>
</dbReference>
<dbReference type="InterPro" id="IPR047629">
    <property type="entry name" value="IS1182_transpos"/>
</dbReference>
<feature type="domain" description="Transposase InsH N-terminal" evidence="1">
    <location>
        <begin position="31"/>
        <end position="118"/>
    </location>
</feature>
<organism evidence="4">
    <name type="scientific">Tolypothrix bouteillei VB521301</name>
    <dbReference type="NCBI Taxonomy" id="1479485"/>
    <lineage>
        <taxon>Bacteria</taxon>
        <taxon>Bacillati</taxon>
        <taxon>Cyanobacteriota</taxon>
        <taxon>Cyanophyceae</taxon>
        <taxon>Nostocales</taxon>
        <taxon>Tolypothrichaceae</taxon>
        <taxon>Tolypothrix</taxon>
    </lineage>
</organism>
<reference evidence="3" key="2">
    <citation type="submission" date="2019-11" db="EMBL/GenBank/DDBJ databases">
        <title>Improved Assembly of Tolypothrix boutellei genome.</title>
        <authorList>
            <person name="Sarangi A.N."/>
            <person name="Mukherjee M."/>
            <person name="Ghosh S."/>
            <person name="Singh D."/>
            <person name="Das A."/>
            <person name="Kant S."/>
            <person name="Prusty A."/>
            <person name="Tripathy S."/>
        </authorList>
    </citation>
    <scope>NUCLEOTIDE SEQUENCE</scope>
    <source>
        <strain evidence="3">VB521301</strain>
    </source>
</reference>
<reference evidence="4" key="1">
    <citation type="journal article" date="2015" name="Genome Announc.">
        <title>Draft Genome Sequence of Tolypothrix boutellei Strain VB521301.</title>
        <authorList>
            <person name="Chandrababunaidu M.M."/>
            <person name="Singh D."/>
            <person name="Sen D."/>
            <person name="Bhan S."/>
            <person name="Das S."/>
            <person name="Gupta A."/>
            <person name="Adhikary S.P."/>
            <person name="Tripathy S."/>
        </authorList>
    </citation>
    <scope>NUCLEOTIDE SEQUENCE</scope>
    <source>
        <strain evidence="4">VB521301</strain>
    </source>
</reference>
<dbReference type="InterPro" id="IPR025668">
    <property type="entry name" value="Tnp_DDE_dom"/>
</dbReference>
<dbReference type="Pfam" id="PF05598">
    <property type="entry name" value="DUF772"/>
    <property type="match status" value="1"/>
</dbReference>
<keyword evidence="5" id="KW-1185">Reference proteome</keyword>
<evidence type="ECO:0000313" key="5">
    <source>
        <dbReference type="Proteomes" id="UP000029738"/>
    </source>
</evidence>
<proteinExistence type="predicted"/>
<dbReference type="AlphaFoldDB" id="A0A0C1N2R6"/>
<dbReference type="PANTHER" id="PTHR35604">
    <property type="entry name" value="TRANSPOSASE INSH FOR INSERTION SEQUENCE ELEMENT IS5A-RELATED"/>
    <property type="match status" value="1"/>
</dbReference>
<accession>A0A0C1N2R6</accession>
<feature type="domain" description="Transposase DDE" evidence="2">
    <location>
        <begin position="416"/>
        <end position="510"/>
    </location>
</feature>
<dbReference type="NCBIfam" id="NF033551">
    <property type="entry name" value="transpos_IS1182"/>
    <property type="match status" value="1"/>
</dbReference>
<evidence type="ECO:0000259" key="1">
    <source>
        <dbReference type="Pfam" id="PF05598"/>
    </source>
</evidence>
<name>A0A0C1N2R6_9CYAN</name>
<protein>
    <submittedName>
        <fullName evidence="3 4">Transposase</fullName>
    </submittedName>
</protein>
<evidence type="ECO:0000259" key="2">
    <source>
        <dbReference type="Pfam" id="PF13751"/>
    </source>
</evidence>
<comment type="caution">
    <text evidence="4">The sequence shown here is derived from an EMBL/GenBank/DDBJ whole genome shotgun (WGS) entry which is preliminary data.</text>
</comment>
<dbReference type="EMBL" id="JHEG04000001">
    <property type="protein sequence ID" value="KAF3889954.1"/>
    <property type="molecule type" value="Genomic_DNA"/>
</dbReference>
<dbReference type="STRING" id="1479485.DA73_0235980"/>
<gene>
    <name evidence="4" type="ORF">DA73_0235980</name>
    <name evidence="3" type="ORF">DA73_0400034160</name>
</gene>
<evidence type="ECO:0000313" key="4">
    <source>
        <dbReference type="EMBL" id="KIE06706.1"/>
    </source>
</evidence>
<dbReference type="PANTHER" id="PTHR35604:SF2">
    <property type="entry name" value="TRANSPOSASE INSH FOR INSERTION SEQUENCE ELEMENT IS5A-RELATED"/>
    <property type="match status" value="1"/>
</dbReference>
<sequence length="526" mass="59666">MQPPLWHPPVELSKAEQAIVNRIKRAKLFIFLRQVRHQLFDDEFQTELAKIYDDSPRGQPPIPPAPLALATILQAYTGASDDEAIESMLMDRRWQLVLNCLDCEEPPFSKPTLVRFRAQLIKRRLDRRLIERTVELAKQTSGFGAKNLRAALDSSPLWGAAKVEDTYNLLGHALKKAISVIARQQGRELTVIAAELGAEFISGASVKAALDIDWDNPEERSSALSKLLVALQEVENWLEQNHQLGVADSIEQNLKVARQVESQDVELTANGTPQLRRGVAKNRRISVEDPTMRHGRKSRHQRFDGYKRHVLTDLDIGIVRAVGLTPANVPEAWVSDAISNDLKAQDVTLVELQIDRAYLSSKLVRHRSEELNVYCKAWPVRNRDGRFPKTSFVLDWEEQKITCPNQITLPFQVGAKVQFPKTACASCPRQAGCTTNPRGRSVSIHPEEQLLQEFRQRQLSKVGRARLRERVAVEHSLAHLGHWQRNRARYIGLRKNLFDLRRTAVVHNLHVWARLVDQATAQGHSV</sequence>
<dbReference type="Proteomes" id="UP000029738">
    <property type="component" value="Unassembled WGS sequence"/>
</dbReference>
<evidence type="ECO:0000313" key="3">
    <source>
        <dbReference type="EMBL" id="KAF3889954.1"/>
    </source>
</evidence>
<dbReference type="RefSeq" id="WP_038089278.1">
    <property type="nucleotide sequence ID" value="NZ_JHEG04000001.1"/>
</dbReference>
<dbReference type="OrthoDB" id="4334464at2"/>
<dbReference type="InterPro" id="IPR008490">
    <property type="entry name" value="Transposase_InsH_N"/>
</dbReference>